<evidence type="ECO:0000313" key="4">
    <source>
        <dbReference type="EMBL" id="RMT84029.1"/>
    </source>
</evidence>
<accession>A0A3M5PHL4</accession>
<keyword evidence="1 4" id="KW-0808">Transferase</keyword>
<keyword evidence="2" id="KW-0012">Acyltransferase</keyword>
<dbReference type="Pfam" id="PF00583">
    <property type="entry name" value="Acetyltransf_1"/>
    <property type="match status" value="1"/>
</dbReference>
<dbReference type="CDD" id="cd04301">
    <property type="entry name" value="NAT_SF"/>
    <property type="match status" value="1"/>
</dbReference>
<dbReference type="NCBIfam" id="NF002959">
    <property type="entry name" value="PRK03624.1"/>
    <property type="match status" value="1"/>
</dbReference>
<dbReference type="PANTHER" id="PTHR43877">
    <property type="entry name" value="AMINOALKYLPHOSPHONATE N-ACETYLTRANSFERASE-RELATED-RELATED"/>
    <property type="match status" value="1"/>
</dbReference>
<proteinExistence type="predicted"/>
<dbReference type="PROSITE" id="PS51186">
    <property type="entry name" value="GNAT"/>
    <property type="match status" value="1"/>
</dbReference>
<comment type="caution">
    <text evidence="4">The sequence shown here is derived from an EMBL/GenBank/DDBJ whole genome shotgun (WGS) entry which is preliminary data.</text>
</comment>
<feature type="domain" description="N-acetyltransferase" evidence="3">
    <location>
        <begin position="3"/>
        <end position="146"/>
    </location>
</feature>
<reference evidence="4 5" key="1">
    <citation type="submission" date="2018-08" db="EMBL/GenBank/DDBJ databases">
        <title>Recombination of ecologically and evolutionarily significant loci maintains genetic cohesion in the Pseudomonas syringae species complex.</title>
        <authorList>
            <person name="Dillon M."/>
            <person name="Thakur S."/>
            <person name="Almeida R.N.D."/>
            <person name="Weir B.S."/>
            <person name="Guttman D.S."/>
        </authorList>
    </citation>
    <scope>NUCLEOTIDE SEQUENCE [LARGE SCALE GENOMIC DNA]</scope>
    <source>
        <strain evidence="4 5">ICMP 19473</strain>
    </source>
</reference>
<evidence type="ECO:0000313" key="5">
    <source>
        <dbReference type="Proteomes" id="UP000273854"/>
    </source>
</evidence>
<evidence type="ECO:0000256" key="1">
    <source>
        <dbReference type="ARBA" id="ARBA00022679"/>
    </source>
</evidence>
<dbReference type="EMBL" id="RBTP01000012">
    <property type="protein sequence ID" value="RMT84029.1"/>
    <property type="molecule type" value="Genomic_DNA"/>
</dbReference>
<dbReference type="InterPro" id="IPR000182">
    <property type="entry name" value="GNAT_dom"/>
</dbReference>
<dbReference type="Proteomes" id="UP000273854">
    <property type="component" value="Unassembled WGS sequence"/>
</dbReference>
<dbReference type="AlphaFoldDB" id="A0A3M5PHL4"/>
<protein>
    <submittedName>
        <fullName evidence="4">Acetyltransferase</fullName>
    </submittedName>
</protein>
<dbReference type="Gene3D" id="3.40.630.30">
    <property type="match status" value="1"/>
</dbReference>
<dbReference type="InterPro" id="IPR016181">
    <property type="entry name" value="Acyl_CoA_acyltransferase"/>
</dbReference>
<dbReference type="OrthoDB" id="1821130at2"/>
<gene>
    <name evidence="4" type="ORF">ALP40_02361</name>
</gene>
<organism evidence="4 5">
    <name type="scientific">Pseudomonas viridiflava</name>
    <name type="common">Phytomonas viridiflava</name>
    <dbReference type="NCBI Taxonomy" id="33069"/>
    <lineage>
        <taxon>Bacteria</taxon>
        <taxon>Pseudomonadati</taxon>
        <taxon>Pseudomonadota</taxon>
        <taxon>Gammaproteobacteria</taxon>
        <taxon>Pseudomonadales</taxon>
        <taxon>Pseudomonadaceae</taxon>
        <taxon>Pseudomonas</taxon>
    </lineage>
</organism>
<sequence length="146" mass="16431">MHRVINYADSHHRLAVIELWQAVFDDDAPHNRPDLSIDMKLAVGDELFFVAVLEDRITGTLMAGYDGHRGWLYSVAVDPQHRGQGVGTLLVRHAEQALIKLGCIKINLQVRTRNEGVKAFYETLGYVQEPIISLGKRILSGLDKKQ</sequence>
<dbReference type="RefSeq" id="WP_122206890.1">
    <property type="nucleotide sequence ID" value="NZ_RBTP01000012.1"/>
</dbReference>
<dbReference type="InterPro" id="IPR050832">
    <property type="entry name" value="Bact_Acetyltransf"/>
</dbReference>
<evidence type="ECO:0000256" key="2">
    <source>
        <dbReference type="ARBA" id="ARBA00023315"/>
    </source>
</evidence>
<dbReference type="GO" id="GO:0016747">
    <property type="term" value="F:acyltransferase activity, transferring groups other than amino-acyl groups"/>
    <property type="evidence" value="ECO:0007669"/>
    <property type="project" value="InterPro"/>
</dbReference>
<dbReference type="SUPFAM" id="SSF55729">
    <property type="entry name" value="Acyl-CoA N-acyltransferases (Nat)"/>
    <property type="match status" value="1"/>
</dbReference>
<name>A0A3M5PHL4_PSEVI</name>
<evidence type="ECO:0000259" key="3">
    <source>
        <dbReference type="PROSITE" id="PS51186"/>
    </source>
</evidence>